<reference evidence="1" key="1">
    <citation type="journal article" date="2014" name="Int. J. Syst. Evol. Microbiol.">
        <title>Complete genome sequence of Corynebacterium casei LMG S-19264T (=DSM 44701T), isolated from a smear-ripened cheese.</title>
        <authorList>
            <consortium name="US DOE Joint Genome Institute (JGI-PGF)"/>
            <person name="Walter F."/>
            <person name="Albersmeier A."/>
            <person name="Kalinowski J."/>
            <person name="Ruckert C."/>
        </authorList>
    </citation>
    <scope>NUCLEOTIDE SEQUENCE</scope>
    <source>
        <strain evidence="1">JCM 19831</strain>
    </source>
</reference>
<gene>
    <name evidence="1" type="ORF">GCM10007977_076140</name>
</gene>
<organism evidence="1 2">
    <name type="scientific">Dactylosporangium sucinum</name>
    <dbReference type="NCBI Taxonomy" id="1424081"/>
    <lineage>
        <taxon>Bacteria</taxon>
        <taxon>Bacillati</taxon>
        <taxon>Actinomycetota</taxon>
        <taxon>Actinomycetes</taxon>
        <taxon>Micromonosporales</taxon>
        <taxon>Micromonosporaceae</taxon>
        <taxon>Dactylosporangium</taxon>
    </lineage>
</organism>
<dbReference type="RefSeq" id="WP_190254895.1">
    <property type="nucleotide sequence ID" value="NZ_BMPI01000048.1"/>
</dbReference>
<proteinExistence type="predicted"/>
<sequence>MTVVAFHHLLLRLAGWAPDEFIGVARDRLARGGIDDVAAMIGYAAAAGRIPLAERDVELLRATLDPVPPVARAGARSALPPVAFAPGSDRSDSLDQAEAACVDAVELESEGTARAVWRAWRSPDRPTVWPPPKRILLVEAAADGELLALVAARLQEVLEHSGETAPQVEVFADADGLPPYQRAALASAALIWGDAGHRPGPARPRVASLFDAGVQPGFTGRRESLAGPERDLVLAFLAGGSPVLAASARMTDVLDNTPAVVPMTCRSDGAWVWPDGVSYYLRVHAVAPEDDFLRHIRAAEYRADPIDSVAVHQALEAVTATGTGEPW</sequence>
<name>A0A917U6W8_9ACTN</name>
<keyword evidence="2" id="KW-1185">Reference proteome</keyword>
<reference evidence="1" key="2">
    <citation type="submission" date="2020-09" db="EMBL/GenBank/DDBJ databases">
        <authorList>
            <person name="Sun Q."/>
            <person name="Ohkuma M."/>
        </authorList>
    </citation>
    <scope>NUCLEOTIDE SEQUENCE</scope>
    <source>
        <strain evidence="1">JCM 19831</strain>
    </source>
</reference>
<protein>
    <submittedName>
        <fullName evidence="1">Uncharacterized protein</fullName>
    </submittedName>
</protein>
<dbReference type="AlphaFoldDB" id="A0A917U6W8"/>
<comment type="caution">
    <text evidence="1">The sequence shown here is derived from an EMBL/GenBank/DDBJ whole genome shotgun (WGS) entry which is preliminary data.</text>
</comment>
<dbReference type="EMBL" id="BMPI01000048">
    <property type="protein sequence ID" value="GGM63316.1"/>
    <property type="molecule type" value="Genomic_DNA"/>
</dbReference>
<dbReference type="Proteomes" id="UP000642070">
    <property type="component" value="Unassembled WGS sequence"/>
</dbReference>
<accession>A0A917U6W8</accession>
<evidence type="ECO:0000313" key="1">
    <source>
        <dbReference type="EMBL" id="GGM63316.1"/>
    </source>
</evidence>
<evidence type="ECO:0000313" key="2">
    <source>
        <dbReference type="Proteomes" id="UP000642070"/>
    </source>
</evidence>